<dbReference type="CDD" id="cd03320">
    <property type="entry name" value="OSBS"/>
    <property type="match status" value="1"/>
</dbReference>
<dbReference type="Pfam" id="PF18374">
    <property type="entry name" value="Enolase_like_N"/>
    <property type="match status" value="1"/>
</dbReference>
<dbReference type="NCBIfam" id="NF002782">
    <property type="entry name" value="PRK02901.1"/>
    <property type="match status" value="1"/>
</dbReference>
<protein>
    <submittedName>
        <fullName evidence="3">Unannotated protein</fullName>
    </submittedName>
</protein>
<proteinExistence type="predicted"/>
<dbReference type="InterPro" id="IPR013342">
    <property type="entry name" value="Mandelate_racemase_C"/>
</dbReference>
<dbReference type="GO" id="GO:0046872">
    <property type="term" value="F:metal ion binding"/>
    <property type="evidence" value="ECO:0007669"/>
    <property type="project" value="UniProtKB-KW"/>
</dbReference>
<organism evidence="3">
    <name type="scientific">freshwater metagenome</name>
    <dbReference type="NCBI Taxonomy" id="449393"/>
    <lineage>
        <taxon>unclassified sequences</taxon>
        <taxon>metagenomes</taxon>
        <taxon>ecological metagenomes</taxon>
    </lineage>
</organism>
<dbReference type="SFLD" id="SFLDF00009">
    <property type="entry name" value="o-succinylbenzoate_synthase"/>
    <property type="match status" value="1"/>
</dbReference>
<dbReference type="SFLD" id="SFLDS00001">
    <property type="entry name" value="Enolase"/>
    <property type="match status" value="1"/>
</dbReference>
<dbReference type="PANTHER" id="PTHR48073">
    <property type="entry name" value="O-SUCCINYLBENZOATE SYNTHASE-RELATED"/>
    <property type="match status" value="1"/>
</dbReference>
<evidence type="ECO:0000256" key="1">
    <source>
        <dbReference type="ARBA" id="ARBA00022723"/>
    </source>
</evidence>
<reference evidence="3" key="1">
    <citation type="submission" date="2020-05" db="EMBL/GenBank/DDBJ databases">
        <authorList>
            <person name="Chiriac C."/>
            <person name="Salcher M."/>
            <person name="Ghai R."/>
            <person name="Kavagutti S V."/>
        </authorList>
    </citation>
    <scope>NUCLEOTIDE SEQUENCE</scope>
</reference>
<name>A0A6J5YQD4_9ZZZZ</name>
<dbReference type="SUPFAM" id="SSF51604">
    <property type="entry name" value="Enolase C-terminal domain-like"/>
    <property type="match status" value="1"/>
</dbReference>
<dbReference type="PANTHER" id="PTHR48073:SF2">
    <property type="entry name" value="O-SUCCINYLBENZOATE SYNTHASE"/>
    <property type="match status" value="1"/>
</dbReference>
<dbReference type="InterPro" id="IPR029065">
    <property type="entry name" value="Enolase_C-like"/>
</dbReference>
<dbReference type="SFLD" id="SFLDG00180">
    <property type="entry name" value="muconate_cycloisomerase"/>
    <property type="match status" value="1"/>
</dbReference>
<feature type="domain" description="Mandelate racemase/muconate lactonizing enzyme C-terminal" evidence="2">
    <location>
        <begin position="82"/>
        <end position="175"/>
    </location>
</feature>
<accession>A0A6J5YQD4</accession>
<dbReference type="InterPro" id="IPR036849">
    <property type="entry name" value="Enolase-like_C_sf"/>
</dbReference>
<sequence>MFPYELNVVELPLSTNFRGLSVREIALFEGPAGWSEFSPFIEYNSKESSIWLKAALESAINPAPKKIRDGIEVNATLPNIKVKEVKNLLSKFPGCKTVKIKINSFSSDKELLVEVLNHIPDAKFRLDVNGQWNLEEAIINLNGYENEFGSKIDYVEQPCLNVDDLAQLRKKTGLKIAVDESIRKHLNQDLSKIKEVADIAVIKWAPSGGISAALALIEKIDLPVVISSALESSIGISHGLSLAQSAPNLYGACGLGTASLFNSDVTRNPLTIINGEIKNKKVVPDLIDKLKAKPDRQIWWQNRINQIYQEGLI</sequence>
<dbReference type="SMART" id="SM00922">
    <property type="entry name" value="MR_MLE"/>
    <property type="match status" value="1"/>
</dbReference>
<evidence type="ECO:0000259" key="2">
    <source>
        <dbReference type="SMART" id="SM00922"/>
    </source>
</evidence>
<keyword evidence="1" id="KW-0479">Metal-binding</keyword>
<dbReference type="Pfam" id="PF13378">
    <property type="entry name" value="MR_MLE_C"/>
    <property type="match status" value="1"/>
</dbReference>
<dbReference type="EMBL" id="CAESAC010000012">
    <property type="protein sequence ID" value="CAB4331078.1"/>
    <property type="molecule type" value="Genomic_DNA"/>
</dbReference>
<dbReference type="AlphaFoldDB" id="A0A6J5YQD4"/>
<gene>
    <name evidence="3" type="ORF">UFOPK4028_00170</name>
</gene>
<dbReference type="Gene3D" id="3.20.20.120">
    <property type="entry name" value="Enolase-like C-terminal domain"/>
    <property type="match status" value="1"/>
</dbReference>
<evidence type="ECO:0000313" key="3">
    <source>
        <dbReference type="EMBL" id="CAB4331078.1"/>
    </source>
</evidence>